<comment type="caution">
    <text evidence="1">The sequence shown here is derived from an EMBL/GenBank/DDBJ whole genome shotgun (WGS) entry which is preliminary data.</text>
</comment>
<gene>
    <name evidence="1" type="ORF">B0T14DRAFT_239152</name>
</gene>
<dbReference type="Proteomes" id="UP001175000">
    <property type="component" value="Unassembled WGS sequence"/>
</dbReference>
<protein>
    <submittedName>
        <fullName evidence="1">Uncharacterized protein</fullName>
    </submittedName>
</protein>
<evidence type="ECO:0000313" key="1">
    <source>
        <dbReference type="EMBL" id="KAK0620928.1"/>
    </source>
</evidence>
<name>A0AA39WSS2_9PEZI</name>
<proteinExistence type="predicted"/>
<dbReference type="EMBL" id="JAULSU010000004">
    <property type="protein sequence ID" value="KAK0620928.1"/>
    <property type="molecule type" value="Genomic_DNA"/>
</dbReference>
<accession>A0AA39WSS2</accession>
<evidence type="ECO:0000313" key="2">
    <source>
        <dbReference type="Proteomes" id="UP001175000"/>
    </source>
</evidence>
<keyword evidence="2" id="KW-1185">Reference proteome</keyword>
<sequence length="268" mass="29560">MEAWDRLHVERPTMQLCSIACGERPPASSTTYLLRTVSHNGATGHYDQATGHKGRYDPSGWAGTERHARYAIVAIQVALLSAAHWTVRLERTVPTDGHDIAWVSHARFFSLSRFFARGAYAGLLHGVSSSSLFLLVLFDIGRRTALPIAASQMSARGRFANALKLVPCKDGKDFLHFRSTTLLSQMKQVNVQHRFCPAEQPRSGPLPDLRLRCRGRMPTRSKLGCLHLPSGRSGSLWHMIISASLALRIPLALAALQVSLGLPPRKNP</sequence>
<dbReference type="AlphaFoldDB" id="A0AA39WSS2"/>
<organism evidence="1 2">
    <name type="scientific">Immersiella caudata</name>
    <dbReference type="NCBI Taxonomy" id="314043"/>
    <lineage>
        <taxon>Eukaryota</taxon>
        <taxon>Fungi</taxon>
        <taxon>Dikarya</taxon>
        <taxon>Ascomycota</taxon>
        <taxon>Pezizomycotina</taxon>
        <taxon>Sordariomycetes</taxon>
        <taxon>Sordariomycetidae</taxon>
        <taxon>Sordariales</taxon>
        <taxon>Lasiosphaeriaceae</taxon>
        <taxon>Immersiella</taxon>
    </lineage>
</organism>
<reference evidence="1" key="1">
    <citation type="submission" date="2023-06" db="EMBL/GenBank/DDBJ databases">
        <title>Genome-scale phylogeny and comparative genomics of the fungal order Sordariales.</title>
        <authorList>
            <consortium name="Lawrence Berkeley National Laboratory"/>
            <person name="Hensen N."/>
            <person name="Bonometti L."/>
            <person name="Westerberg I."/>
            <person name="Brannstrom I.O."/>
            <person name="Guillou S."/>
            <person name="Cros-Aarteil S."/>
            <person name="Calhoun S."/>
            <person name="Haridas S."/>
            <person name="Kuo A."/>
            <person name="Mondo S."/>
            <person name="Pangilinan J."/>
            <person name="Riley R."/>
            <person name="Labutti K."/>
            <person name="Andreopoulos B."/>
            <person name="Lipzen A."/>
            <person name="Chen C."/>
            <person name="Yanf M."/>
            <person name="Daum C."/>
            <person name="Ng V."/>
            <person name="Clum A."/>
            <person name="Steindorff A."/>
            <person name="Ohm R."/>
            <person name="Martin F."/>
            <person name="Silar P."/>
            <person name="Natvig D."/>
            <person name="Lalanne C."/>
            <person name="Gautier V."/>
            <person name="Ament-Velasquez S.L."/>
            <person name="Kruys A."/>
            <person name="Hutchinson M.I."/>
            <person name="Powell A.J."/>
            <person name="Barry K."/>
            <person name="Miller A.N."/>
            <person name="Grigoriev I.V."/>
            <person name="Debuchy R."/>
            <person name="Gladieux P."/>
            <person name="Thoren M.H."/>
            <person name="Johannesson H."/>
        </authorList>
    </citation>
    <scope>NUCLEOTIDE SEQUENCE</scope>
    <source>
        <strain evidence="1">CBS 606.72</strain>
    </source>
</reference>